<dbReference type="Pfam" id="PF12464">
    <property type="entry name" value="Mac"/>
    <property type="match status" value="1"/>
</dbReference>
<evidence type="ECO:0000313" key="4">
    <source>
        <dbReference type="EMBL" id="KAK4184414.1"/>
    </source>
</evidence>
<evidence type="ECO:0000256" key="2">
    <source>
        <dbReference type="ARBA" id="ARBA00022679"/>
    </source>
</evidence>
<dbReference type="EMBL" id="MU864490">
    <property type="protein sequence ID" value="KAK4184414.1"/>
    <property type="molecule type" value="Genomic_DNA"/>
</dbReference>
<keyword evidence="5" id="KW-1185">Reference proteome</keyword>
<reference evidence="4" key="2">
    <citation type="submission" date="2023-05" db="EMBL/GenBank/DDBJ databases">
        <authorList>
            <consortium name="Lawrence Berkeley National Laboratory"/>
            <person name="Steindorff A."/>
            <person name="Hensen N."/>
            <person name="Bonometti L."/>
            <person name="Westerberg I."/>
            <person name="Brannstrom I.O."/>
            <person name="Guillou S."/>
            <person name="Cros-Aarteil S."/>
            <person name="Calhoun S."/>
            <person name="Haridas S."/>
            <person name="Kuo A."/>
            <person name="Mondo S."/>
            <person name="Pangilinan J."/>
            <person name="Riley R."/>
            <person name="Labutti K."/>
            <person name="Andreopoulos B."/>
            <person name="Lipzen A."/>
            <person name="Chen C."/>
            <person name="Yanf M."/>
            <person name="Daum C."/>
            <person name="Ng V."/>
            <person name="Clum A."/>
            <person name="Ohm R."/>
            <person name="Martin F."/>
            <person name="Silar P."/>
            <person name="Natvig D."/>
            <person name="Lalanne C."/>
            <person name="Gautier V."/>
            <person name="Ament-Velasquez S.L."/>
            <person name="Kruys A."/>
            <person name="Hutchinson M.I."/>
            <person name="Powell A.J."/>
            <person name="Barry K."/>
            <person name="Miller A.N."/>
            <person name="Grigoriev I.V."/>
            <person name="Debuchy R."/>
            <person name="Gladieux P."/>
            <person name="Thoren M.H."/>
            <person name="Johannesson H."/>
        </authorList>
    </citation>
    <scope>NUCLEOTIDE SEQUENCE</scope>
    <source>
        <strain evidence="4">PSN309</strain>
    </source>
</reference>
<sequence length="237" mass="26206">MPNPNFDSAENKRRMRDGELFYAGAPNIAGDRRRCISACNDFNIVASTLGVPRRQMVELWKKIINDESPLPPVTENDDENFSSHEYPYIDGPIRVDMGFNLKFGKQVYVNFNSIWLDTCTITVGDRTLIGPNCSFYTATHPIDPYQRNGLRGPEGGKPIVIGEDCWFGGSVVVLPGVTIGRGVTVGAGSVVTKDVPDFVVVAGNPAKIIRTLDEAKARYERGEKVGEKSYVDFEAPW</sequence>
<accession>A0AAN6WLT8</accession>
<evidence type="ECO:0000259" key="3">
    <source>
        <dbReference type="SMART" id="SM01266"/>
    </source>
</evidence>
<organism evidence="4 5">
    <name type="scientific">Podospora australis</name>
    <dbReference type="NCBI Taxonomy" id="1536484"/>
    <lineage>
        <taxon>Eukaryota</taxon>
        <taxon>Fungi</taxon>
        <taxon>Dikarya</taxon>
        <taxon>Ascomycota</taxon>
        <taxon>Pezizomycotina</taxon>
        <taxon>Sordariomycetes</taxon>
        <taxon>Sordariomycetidae</taxon>
        <taxon>Sordariales</taxon>
        <taxon>Podosporaceae</taxon>
        <taxon>Podospora</taxon>
    </lineage>
</organism>
<dbReference type="SMART" id="SM01266">
    <property type="entry name" value="Mac"/>
    <property type="match status" value="1"/>
</dbReference>
<protein>
    <submittedName>
        <fullName evidence="4">Trimeric LpxA-like protein</fullName>
    </submittedName>
</protein>
<dbReference type="SUPFAM" id="SSF51161">
    <property type="entry name" value="Trimeric LpxA-like enzymes"/>
    <property type="match status" value="1"/>
</dbReference>
<dbReference type="PANTHER" id="PTHR23416:SF54">
    <property type="entry name" value="ACETYLTRANSFERASE, CYSE_LACA_LPXA_NODL FAMILY (AFU_ORTHOLOGUE AFUA_2G08430)-RELATED"/>
    <property type="match status" value="1"/>
</dbReference>
<feature type="domain" description="Maltose/galactoside acetyltransferase" evidence="3">
    <location>
        <begin position="12"/>
        <end position="69"/>
    </location>
</feature>
<dbReference type="InterPro" id="IPR024688">
    <property type="entry name" value="Mac_dom"/>
</dbReference>
<dbReference type="InterPro" id="IPR051159">
    <property type="entry name" value="Hexapeptide_acetyltransf"/>
</dbReference>
<dbReference type="Proteomes" id="UP001302126">
    <property type="component" value="Unassembled WGS sequence"/>
</dbReference>
<dbReference type="InterPro" id="IPR011004">
    <property type="entry name" value="Trimer_LpxA-like_sf"/>
</dbReference>
<dbReference type="Gene3D" id="2.160.10.10">
    <property type="entry name" value="Hexapeptide repeat proteins"/>
    <property type="match status" value="1"/>
</dbReference>
<proteinExistence type="inferred from homology"/>
<dbReference type="Pfam" id="PF00132">
    <property type="entry name" value="Hexapep"/>
    <property type="match status" value="1"/>
</dbReference>
<evidence type="ECO:0000256" key="1">
    <source>
        <dbReference type="ARBA" id="ARBA00007274"/>
    </source>
</evidence>
<comment type="similarity">
    <text evidence="1">Belongs to the transferase hexapeptide repeat family.</text>
</comment>
<reference evidence="4" key="1">
    <citation type="journal article" date="2023" name="Mol. Phylogenet. Evol.">
        <title>Genome-scale phylogeny and comparative genomics of the fungal order Sordariales.</title>
        <authorList>
            <person name="Hensen N."/>
            <person name="Bonometti L."/>
            <person name="Westerberg I."/>
            <person name="Brannstrom I.O."/>
            <person name="Guillou S."/>
            <person name="Cros-Aarteil S."/>
            <person name="Calhoun S."/>
            <person name="Haridas S."/>
            <person name="Kuo A."/>
            <person name="Mondo S."/>
            <person name="Pangilinan J."/>
            <person name="Riley R."/>
            <person name="LaButti K."/>
            <person name="Andreopoulos B."/>
            <person name="Lipzen A."/>
            <person name="Chen C."/>
            <person name="Yan M."/>
            <person name="Daum C."/>
            <person name="Ng V."/>
            <person name="Clum A."/>
            <person name="Steindorff A."/>
            <person name="Ohm R.A."/>
            <person name="Martin F."/>
            <person name="Silar P."/>
            <person name="Natvig D.O."/>
            <person name="Lalanne C."/>
            <person name="Gautier V."/>
            <person name="Ament-Velasquez S.L."/>
            <person name="Kruys A."/>
            <person name="Hutchinson M.I."/>
            <person name="Powell A.J."/>
            <person name="Barry K."/>
            <person name="Miller A.N."/>
            <person name="Grigoriev I.V."/>
            <person name="Debuchy R."/>
            <person name="Gladieux P."/>
            <person name="Hiltunen Thoren M."/>
            <person name="Johannesson H."/>
        </authorList>
    </citation>
    <scope>NUCLEOTIDE SEQUENCE</scope>
    <source>
        <strain evidence="4">PSN309</strain>
    </source>
</reference>
<dbReference type="GO" id="GO:0016407">
    <property type="term" value="F:acetyltransferase activity"/>
    <property type="evidence" value="ECO:0007669"/>
    <property type="project" value="InterPro"/>
</dbReference>
<comment type="caution">
    <text evidence="4">The sequence shown here is derived from an EMBL/GenBank/DDBJ whole genome shotgun (WGS) entry which is preliminary data.</text>
</comment>
<name>A0AAN6WLT8_9PEZI</name>
<dbReference type="InterPro" id="IPR001451">
    <property type="entry name" value="Hexapep"/>
</dbReference>
<dbReference type="PANTHER" id="PTHR23416">
    <property type="entry name" value="SIALIC ACID SYNTHASE-RELATED"/>
    <property type="match status" value="1"/>
</dbReference>
<gene>
    <name evidence="4" type="ORF">QBC35DRAFT_58721</name>
</gene>
<dbReference type="AlphaFoldDB" id="A0AAN6WLT8"/>
<keyword evidence="2" id="KW-0808">Transferase</keyword>
<dbReference type="CDD" id="cd03357">
    <property type="entry name" value="LbH_MAT_GAT"/>
    <property type="match status" value="1"/>
</dbReference>
<dbReference type="GO" id="GO:0008374">
    <property type="term" value="F:O-acyltransferase activity"/>
    <property type="evidence" value="ECO:0007669"/>
    <property type="project" value="TreeGrafter"/>
</dbReference>
<evidence type="ECO:0000313" key="5">
    <source>
        <dbReference type="Proteomes" id="UP001302126"/>
    </source>
</evidence>